<dbReference type="Proteomes" id="UP000176723">
    <property type="component" value="Unassembled WGS sequence"/>
</dbReference>
<dbReference type="GO" id="GO:0016763">
    <property type="term" value="F:pentosyltransferase activity"/>
    <property type="evidence" value="ECO:0007669"/>
    <property type="project" value="TreeGrafter"/>
</dbReference>
<dbReference type="GO" id="GO:0009103">
    <property type="term" value="P:lipopolysaccharide biosynthetic process"/>
    <property type="evidence" value="ECO:0007669"/>
    <property type="project" value="UniProtKB-ARBA"/>
</dbReference>
<name>A0A1G1W323_9BACT</name>
<dbReference type="EMBL" id="MHCL01000007">
    <property type="protein sequence ID" value="OGY22000.1"/>
    <property type="molecule type" value="Genomic_DNA"/>
</dbReference>
<dbReference type="InterPro" id="IPR050297">
    <property type="entry name" value="LipidA_mod_glycosyltrf_83"/>
</dbReference>
<evidence type="ECO:0000313" key="11">
    <source>
        <dbReference type="Proteomes" id="UP000176723"/>
    </source>
</evidence>
<dbReference type="GO" id="GO:0005886">
    <property type="term" value="C:plasma membrane"/>
    <property type="evidence" value="ECO:0007669"/>
    <property type="project" value="UniProtKB-SubCell"/>
</dbReference>
<keyword evidence="3" id="KW-0328">Glycosyltransferase</keyword>
<evidence type="ECO:0000256" key="5">
    <source>
        <dbReference type="ARBA" id="ARBA00022692"/>
    </source>
</evidence>
<evidence type="ECO:0000256" key="3">
    <source>
        <dbReference type="ARBA" id="ARBA00022676"/>
    </source>
</evidence>
<evidence type="ECO:0000256" key="7">
    <source>
        <dbReference type="ARBA" id="ARBA00023136"/>
    </source>
</evidence>
<proteinExistence type="predicted"/>
<feature type="transmembrane region" description="Helical" evidence="8">
    <location>
        <begin position="335"/>
        <end position="357"/>
    </location>
</feature>
<evidence type="ECO:0000256" key="4">
    <source>
        <dbReference type="ARBA" id="ARBA00022679"/>
    </source>
</evidence>
<dbReference type="AlphaFoldDB" id="A0A1G1W323"/>
<keyword evidence="4" id="KW-0808">Transferase</keyword>
<dbReference type="PANTHER" id="PTHR33908">
    <property type="entry name" value="MANNOSYLTRANSFERASE YKCB-RELATED"/>
    <property type="match status" value="1"/>
</dbReference>
<keyword evidence="6 8" id="KW-1133">Transmembrane helix</keyword>
<evidence type="ECO:0000256" key="2">
    <source>
        <dbReference type="ARBA" id="ARBA00022475"/>
    </source>
</evidence>
<sequence length="467" mass="52432">MNFSQKKAVILLGGIVALALVLRLLTINQSFWLDEAINVVAARDLTFKTLLTQYMIGDFHPPLYHLLLWSWFRLLPVNEITARLPSVAFGLGTLVLAWMTAESLREKNDRSHTAATIAAMLLATSGLHIYYSQEARMYAQAAFFTTLTLFAFVKLKERRSKRRILLYLGSLVLLLLTDYQPWLLLPLLLVHFPGLTSIGILATVPWWPVLVKQIENGIATAKDYPAWGSLVGGLDLKAVLLVPVKIFVGRVSIDNNLVFAAALLLPAAVSVILVIKYLQTRQLRKADLVGWIVLPLFLGAVVSLKVPIFAYFRFLFILPVWYLVVSLSSLNLKRMAGIAVVSILLATNLIGSFFYLTMPKFQRENWREAVAYMKGSQPDRTLVIIPNLAQAAALNYYSAGGLRIEDRVSVKLTGDERQIFLIRYVAEIFDPENELVETLENAGYRKVRELTFDGSIVIWQYEQGGQG</sequence>
<feature type="transmembrane region" description="Helical" evidence="8">
    <location>
        <begin position="137"/>
        <end position="153"/>
    </location>
</feature>
<keyword evidence="5 8" id="KW-0812">Transmembrane</keyword>
<feature type="transmembrane region" description="Helical" evidence="8">
    <location>
        <begin position="113"/>
        <end position="131"/>
    </location>
</feature>
<feature type="transmembrane region" description="Helical" evidence="8">
    <location>
        <begin position="80"/>
        <end position="101"/>
    </location>
</feature>
<accession>A0A1G1W323</accession>
<organism evidence="10 11">
    <name type="scientific">Candidatus Chisholmbacteria bacterium RIFCSPLOWO2_01_FULL_49_14</name>
    <dbReference type="NCBI Taxonomy" id="1797593"/>
    <lineage>
        <taxon>Bacteria</taxon>
        <taxon>Candidatus Chisholmiibacteriota</taxon>
    </lineage>
</organism>
<feature type="transmembrane region" description="Helical" evidence="8">
    <location>
        <begin position="230"/>
        <end position="251"/>
    </location>
</feature>
<comment type="subcellular location">
    <subcellularLocation>
        <location evidence="1">Cell membrane</location>
        <topology evidence="1">Multi-pass membrane protein</topology>
    </subcellularLocation>
</comment>
<feature type="transmembrane region" description="Helical" evidence="8">
    <location>
        <begin position="290"/>
        <end position="323"/>
    </location>
</feature>
<dbReference type="PANTHER" id="PTHR33908:SF11">
    <property type="entry name" value="MEMBRANE PROTEIN"/>
    <property type="match status" value="1"/>
</dbReference>
<evidence type="ECO:0000256" key="1">
    <source>
        <dbReference type="ARBA" id="ARBA00004651"/>
    </source>
</evidence>
<feature type="domain" description="ArnT-like N-terminal" evidence="9">
    <location>
        <begin position="77"/>
        <end position="166"/>
    </location>
</feature>
<feature type="transmembrane region" description="Helical" evidence="8">
    <location>
        <begin position="257"/>
        <end position="278"/>
    </location>
</feature>
<keyword evidence="2" id="KW-1003">Cell membrane</keyword>
<comment type="caution">
    <text evidence="10">The sequence shown here is derived from an EMBL/GenBank/DDBJ whole genome shotgun (WGS) entry which is preliminary data.</text>
</comment>
<dbReference type="InterPro" id="IPR003342">
    <property type="entry name" value="ArnT-like_N"/>
</dbReference>
<reference evidence="10 11" key="1">
    <citation type="journal article" date="2016" name="Nat. Commun.">
        <title>Thousands of microbial genomes shed light on interconnected biogeochemical processes in an aquifer system.</title>
        <authorList>
            <person name="Anantharaman K."/>
            <person name="Brown C.T."/>
            <person name="Hug L.A."/>
            <person name="Sharon I."/>
            <person name="Castelle C.J."/>
            <person name="Probst A.J."/>
            <person name="Thomas B.C."/>
            <person name="Singh A."/>
            <person name="Wilkins M.J."/>
            <person name="Karaoz U."/>
            <person name="Brodie E.L."/>
            <person name="Williams K.H."/>
            <person name="Hubbard S.S."/>
            <person name="Banfield J.F."/>
        </authorList>
    </citation>
    <scope>NUCLEOTIDE SEQUENCE [LARGE SCALE GENOMIC DNA]</scope>
</reference>
<dbReference type="Pfam" id="PF02366">
    <property type="entry name" value="PMT"/>
    <property type="match status" value="1"/>
</dbReference>
<gene>
    <name evidence="10" type="ORF">A3A65_03075</name>
</gene>
<keyword evidence="7 8" id="KW-0472">Membrane</keyword>
<evidence type="ECO:0000256" key="8">
    <source>
        <dbReference type="SAM" id="Phobius"/>
    </source>
</evidence>
<dbReference type="STRING" id="1797593.A3A65_03075"/>
<protein>
    <recommendedName>
        <fullName evidence="9">ArnT-like N-terminal domain-containing protein</fullName>
    </recommendedName>
</protein>
<feature type="transmembrane region" description="Helical" evidence="8">
    <location>
        <begin position="165"/>
        <end position="182"/>
    </location>
</feature>
<evidence type="ECO:0000313" key="10">
    <source>
        <dbReference type="EMBL" id="OGY22000.1"/>
    </source>
</evidence>
<evidence type="ECO:0000256" key="6">
    <source>
        <dbReference type="ARBA" id="ARBA00022989"/>
    </source>
</evidence>
<evidence type="ECO:0000259" key="9">
    <source>
        <dbReference type="Pfam" id="PF02366"/>
    </source>
</evidence>
<feature type="transmembrane region" description="Helical" evidence="8">
    <location>
        <begin position="188"/>
        <end position="209"/>
    </location>
</feature>